<dbReference type="InterPro" id="IPR003661">
    <property type="entry name" value="HisK_dim/P_dom"/>
</dbReference>
<dbReference type="InterPro" id="IPR036890">
    <property type="entry name" value="HATPase_C_sf"/>
</dbReference>
<dbReference type="InterPro" id="IPR011006">
    <property type="entry name" value="CheY-like_superfamily"/>
</dbReference>
<evidence type="ECO:0000256" key="5">
    <source>
        <dbReference type="ARBA" id="ARBA00022553"/>
    </source>
</evidence>
<dbReference type="InterPro" id="IPR003594">
    <property type="entry name" value="HATPase_dom"/>
</dbReference>
<dbReference type="PANTHER" id="PTHR45339">
    <property type="entry name" value="HYBRID SIGNAL TRANSDUCTION HISTIDINE KINASE J"/>
    <property type="match status" value="1"/>
</dbReference>
<dbReference type="InterPro" id="IPR008207">
    <property type="entry name" value="Sig_transdc_His_kin_Hpt_dom"/>
</dbReference>
<dbReference type="SMART" id="SM00388">
    <property type="entry name" value="HisKA"/>
    <property type="match status" value="1"/>
</dbReference>
<dbReference type="GO" id="GO:0000155">
    <property type="term" value="F:phosphorelay sensor kinase activity"/>
    <property type="evidence" value="ECO:0007669"/>
    <property type="project" value="InterPro"/>
</dbReference>
<dbReference type="SMART" id="SM00448">
    <property type="entry name" value="REC"/>
    <property type="match status" value="1"/>
</dbReference>
<dbReference type="Gene3D" id="1.20.120.160">
    <property type="entry name" value="HPT domain"/>
    <property type="match status" value="1"/>
</dbReference>
<evidence type="ECO:0000259" key="20">
    <source>
        <dbReference type="PROSITE" id="PS50110"/>
    </source>
</evidence>
<dbReference type="GO" id="GO:0005524">
    <property type="term" value="F:ATP binding"/>
    <property type="evidence" value="ECO:0007669"/>
    <property type="project" value="UniProtKB-KW"/>
</dbReference>
<dbReference type="RefSeq" id="WP_076461799.1">
    <property type="nucleotide sequence ID" value="NZ_FTMN01000002.1"/>
</dbReference>
<evidence type="ECO:0000256" key="9">
    <source>
        <dbReference type="ARBA" id="ARBA00022777"/>
    </source>
</evidence>
<dbReference type="SMART" id="SM00387">
    <property type="entry name" value="HATPase_c"/>
    <property type="match status" value="1"/>
</dbReference>
<feature type="domain" description="HPt" evidence="21">
    <location>
        <begin position="1053"/>
        <end position="1147"/>
    </location>
</feature>
<dbReference type="InterPro" id="IPR036641">
    <property type="entry name" value="HPT_dom_sf"/>
</dbReference>
<feature type="modified residue" description="Phosphohistidine" evidence="16">
    <location>
        <position position="1092"/>
    </location>
</feature>
<feature type="domain" description="Response regulatory" evidence="20">
    <location>
        <begin position="889"/>
        <end position="1001"/>
    </location>
</feature>
<dbReference type="EMBL" id="FTMN01000002">
    <property type="protein sequence ID" value="SIQ13509.1"/>
    <property type="molecule type" value="Genomic_DNA"/>
</dbReference>
<organism evidence="22 23">
    <name type="scientific">Marinobacterium stanieri</name>
    <dbReference type="NCBI Taxonomy" id="49186"/>
    <lineage>
        <taxon>Bacteria</taxon>
        <taxon>Pseudomonadati</taxon>
        <taxon>Pseudomonadota</taxon>
        <taxon>Gammaproteobacteria</taxon>
        <taxon>Oceanospirillales</taxon>
        <taxon>Oceanospirillaceae</taxon>
        <taxon>Marinobacterium</taxon>
    </lineage>
</organism>
<dbReference type="STRING" id="49186.SAMN05421647_102373"/>
<dbReference type="NCBIfam" id="TIGR00229">
    <property type="entry name" value="sensory_box"/>
    <property type="match status" value="1"/>
</dbReference>
<dbReference type="CDD" id="cd00082">
    <property type="entry name" value="HisKA"/>
    <property type="match status" value="1"/>
</dbReference>
<evidence type="ECO:0000256" key="16">
    <source>
        <dbReference type="PROSITE-ProRule" id="PRU00110"/>
    </source>
</evidence>
<dbReference type="InterPro" id="IPR005467">
    <property type="entry name" value="His_kinase_dom"/>
</dbReference>
<name>A0A1N6QAC8_9GAMM</name>
<evidence type="ECO:0000256" key="17">
    <source>
        <dbReference type="PROSITE-ProRule" id="PRU00169"/>
    </source>
</evidence>
<dbReference type="SUPFAM" id="SSF55785">
    <property type="entry name" value="PYP-like sensor domain (PAS domain)"/>
    <property type="match status" value="1"/>
</dbReference>
<feature type="transmembrane region" description="Helical" evidence="18">
    <location>
        <begin position="6"/>
        <end position="24"/>
    </location>
</feature>
<keyword evidence="7 18" id="KW-0812">Transmembrane</keyword>
<accession>A0A1N6QAC8</accession>
<dbReference type="InterPro" id="IPR000014">
    <property type="entry name" value="PAS"/>
</dbReference>
<evidence type="ECO:0000256" key="13">
    <source>
        <dbReference type="ARBA" id="ARBA00023136"/>
    </source>
</evidence>
<dbReference type="PROSITE" id="PS50109">
    <property type="entry name" value="HIS_KIN"/>
    <property type="match status" value="1"/>
</dbReference>
<dbReference type="PANTHER" id="PTHR45339:SF1">
    <property type="entry name" value="HYBRID SIGNAL TRANSDUCTION HISTIDINE KINASE J"/>
    <property type="match status" value="1"/>
</dbReference>
<dbReference type="EC" id="2.7.13.3" evidence="3"/>
<keyword evidence="4" id="KW-1003">Cell membrane</keyword>
<keyword evidence="5 17" id="KW-0597">Phosphoprotein</keyword>
<dbReference type="FunFam" id="1.10.287.130:FF:000002">
    <property type="entry name" value="Two-component osmosensing histidine kinase"/>
    <property type="match status" value="1"/>
</dbReference>
<dbReference type="PROSITE" id="PS50110">
    <property type="entry name" value="RESPONSE_REGULATORY"/>
    <property type="match status" value="1"/>
</dbReference>
<keyword evidence="6" id="KW-0808">Transferase</keyword>
<evidence type="ECO:0000256" key="10">
    <source>
        <dbReference type="ARBA" id="ARBA00022840"/>
    </source>
</evidence>
<dbReference type="Gene3D" id="3.30.565.10">
    <property type="entry name" value="Histidine kinase-like ATPase, C-terminal domain"/>
    <property type="match status" value="1"/>
</dbReference>
<feature type="modified residue" description="4-aspartylphosphate" evidence="17">
    <location>
        <position position="938"/>
    </location>
</feature>
<dbReference type="SUPFAM" id="SSF47384">
    <property type="entry name" value="Homodimeric domain of signal transducing histidine kinase"/>
    <property type="match status" value="1"/>
</dbReference>
<dbReference type="InterPro" id="IPR001789">
    <property type="entry name" value="Sig_transdc_resp-reg_receiver"/>
</dbReference>
<keyword evidence="10" id="KW-0067">ATP-binding</keyword>
<evidence type="ECO:0000256" key="1">
    <source>
        <dbReference type="ARBA" id="ARBA00000085"/>
    </source>
</evidence>
<evidence type="ECO:0000256" key="4">
    <source>
        <dbReference type="ARBA" id="ARBA00022475"/>
    </source>
</evidence>
<comment type="subcellular location">
    <subcellularLocation>
        <location evidence="2">Cell membrane</location>
        <topology evidence="2">Multi-pass membrane protein</topology>
    </subcellularLocation>
</comment>
<keyword evidence="9" id="KW-0418">Kinase</keyword>
<evidence type="ECO:0000313" key="23">
    <source>
        <dbReference type="Proteomes" id="UP000186895"/>
    </source>
</evidence>
<reference evidence="22 23" key="1">
    <citation type="submission" date="2017-01" db="EMBL/GenBank/DDBJ databases">
        <authorList>
            <person name="Mah S.A."/>
            <person name="Swanson W.J."/>
            <person name="Moy G.W."/>
            <person name="Vacquier V.D."/>
        </authorList>
    </citation>
    <scope>NUCLEOTIDE SEQUENCE [LARGE SCALE GENOMIC DNA]</scope>
    <source>
        <strain evidence="22 23">DSM 7027</strain>
    </source>
</reference>
<dbReference type="SMART" id="SM00091">
    <property type="entry name" value="PAS"/>
    <property type="match status" value="1"/>
</dbReference>
<dbReference type="SUPFAM" id="SSF55874">
    <property type="entry name" value="ATPase domain of HSP90 chaperone/DNA topoisomerase II/histidine kinase"/>
    <property type="match status" value="1"/>
</dbReference>
<evidence type="ECO:0000256" key="3">
    <source>
        <dbReference type="ARBA" id="ARBA00012438"/>
    </source>
</evidence>
<comment type="subunit">
    <text evidence="14">At low DSF concentrations, interacts with RpfF.</text>
</comment>
<dbReference type="PRINTS" id="PR00344">
    <property type="entry name" value="BCTRLSENSOR"/>
</dbReference>
<dbReference type="InterPro" id="IPR048760">
    <property type="entry name" value="VP0354-like_sensor_dom"/>
</dbReference>
<evidence type="ECO:0000256" key="12">
    <source>
        <dbReference type="ARBA" id="ARBA00023012"/>
    </source>
</evidence>
<protein>
    <recommendedName>
        <fullName evidence="15">Sensory/regulatory protein RpfC</fullName>
        <ecNumber evidence="3">2.7.13.3</ecNumber>
    </recommendedName>
</protein>
<dbReference type="Pfam" id="PF08448">
    <property type="entry name" value="PAS_4"/>
    <property type="match status" value="1"/>
</dbReference>
<evidence type="ECO:0000256" key="18">
    <source>
        <dbReference type="SAM" id="Phobius"/>
    </source>
</evidence>
<evidence type="ECO:0000256" key="7">
    <source>
        <dbReference type="ARBA" id="ARBA00022692"/>
    </source>
</evidence>
<dbReference type="Pfam" id="PF02518">
    <property type="entry name" value="HATPase_c"/>
    <property type="match status" value="1"/>
</dbReference>
<dbReference type="Proteomes" id="UP000186895">
    <property type="component" value="Unassembled WGS sequence"/>
</dbReference>
<dbReference type="InterPro" id="IPR035965">
    <property type="entry name" value="PAS-like_dom_sf"/>
</dbReference>
<dbReference type="Gene3D" id="1.10.287.130">
    <property type="match status" value="1"/>
</dbReference>
<keyword evidence="23" id="KW-1185">Reference proteome</keyword>
<keyword evidence="11 18" id="KW-1133">Transmembrane helix</keyword>
<dbReference type="InterPro" id="IPR036097">
    <property type="entry name" value="HisK_dim/P_sf"/>
</dbReference>
<dbReference type="FunFam" id="3.30.565.10:FF:000010">
    <property type="entry name" value="Sensor histidine kinase RcsC"/>
    <property type="match status" value="1"/>
</dbReference>
<dbReference type="Pfam" id="PF00512">
    <property type="entry name" value="HisKA"/>
    <property type="match status" value="1"/>
</dbReference>
<comment type="catalytic activity">
    <reaction evidence="1">
        <text>ATP + protein L-histidine = ADP + protein N-phospho-L-histidine.</text>
        <dbReference type="EC" id="2.7.13.3"/>
    </reaction>
</comment>
<dbReference type="SUPFAM" id="SSF103190">
    <property type="entry name" value="Sensory domain-like"/>
    <property type="match status" value="1"/>
</dbReference>
<evidence type="ECO:0000259" key="21">
    <source>
        <dbReference type="PROSITE" id="PS50894"/>
    </source>
</evidence>
<dbReference type="Gene3D" id="3.40.50.2300">
    <property type="match status" value="1"/>
</dbReference>
<evidence type="ECO:0000256" key="8">
    <source>
        <dbReference type="ARBA" id="ARBA00022741"/>
    </source>
</evidence>
<dbReference type="GO" id="GO:0005886">
    <property type="term" value="C:plasma membrane"/>
    <property type="evidence" value="ECO:0007669"/>
    <property type="project" value="UniProtKB-SubCell"/>
</dbReference>
<evidence type="ECO:0000256" key="11">
    <source>
        <dbReference type="ARBA" id="ARBA00022989"/>
    </source>
</evidence>
<evidence type="ECO:0000259" key="19">
    <source>
        <dbReference type="PROSITE" id="PS50109"/>
    </source>
</evidence>
<evidence type="ECO:0000256" key="2">
    <source>
        <dbReference type="ARBA" id="ARBA00004651"/>
    </source>
</evidence>
<keyword evidence="13 18" id="KW-0472">Membrane</keyword>
<evidence type="ECO:0000256" key="15">
    <source>
        <dbReference type="ARBA" id="ARBA00068150"/>
    </source>
</evidence>
<feature type="domain" description="Histidine kinase" evidence="19">
    <location>
        <begin position="507"/>
        <end position="728"/>
    </location>
</feature>
<keyword evidence="8" id="KW-0547">Nucleotide-binding</keyword>
<dbReference type="Pfam" id="PF21623">
    <property type="entry name" value="HK_sensor_dom_bact"/>
    <property type="match status" value="1"/>
</dbReference>
<keyword evidence="12" id="KW-0902">Two-component regulatory system</keyword>
<dbReference type="PROSITE" id="PS50894">
    <property type="entry name" value="HPT"/>
    <property type="match status" value="1"/>
</dbReference>
<dbReference type="InterPro" id="IPR004358">
    <property type="entry name" value="Sig_transdc_His_kin-like_C"/>
</dbReference>
<dbReference type="Pfam" id="PF00072">
    <property type="entry name" value="Response_reg"/>
    <property type="match status" value="1"/>
</dbReference>
<dbReference type="CDD" id="cd16922">
    <property type="entry name" value="HATPase_EvgS-ArcB-TorS-like"/>
    <property type="match status" value="1"/>
</dbReference>
<dbReference type="AlphaFoldDB" id="A0A1N6QAC8"/>
<dbReference type="SUPFAM" id="SSF52172">
    <property type="entry name" value="CheY-like"/>
    <property type="match status" value="1"/>
</dbReference>
<dbReference type="eggNOG" id="COG2205">
    <property type="taxonomic scope" value="Bacteria"/>
</dbReference>
<dbReference type="Pfam" id="PF01627">
    <property type="entry name" value="Hpt"/>
    <property type="match status" value="1"/>
</dbReference>
<gene>
    <name evidence="22" type="ORF">SAMN05421647_102373</name>
</gene>
<evidence type="ECO:0000256" key="6">
    <source>
        <dbReference type="ARBA" id="ARBA00022679"/>
    </source>
</evidence>
<evidence type="ECO:0000313" key="22">
    <source>
        <dbReference type="EMBL" id="SIQ13509.1"/>
    </source>
</evidence>
<evidence type="ECO:0000256" key="14">
    <source>
        <dbReference type="ARBA" id="ARBA00064003"/>
    </source>
</evidence>
<dbReference type="InterPro" id="IPR029151">
    <property type="entry name" value="Sensor-like_sf"/>
</dbReference>
<proteinExistence type="predicted"/>
<dbReference type="InterPro" id="IPR013656">
    <property type="entry name" value="PAS_4"/>
</dbReference>
<dbReference type="Gene3D" id="3.30.450.20">
    <property type="entry name" value="PAS domain"/>
    <property type="match status" value="2"/>
</dbReference>
<dbReference type="CDD" id="cd17546">
    <property type="entry name" value="REC_hyHK_CKI1_RcsC-like"/>
    <property type="match status" value="1"/>
</dbReference>
<sequence>MQRFAYEYLVIPIAIMLLTGSYWLDLSRSEAAHTILMQEEALLLEQRHQSLRDSLERPMLQMQALGNTLYRLASKGRWQEVENALYLLASTNPDYLQLRYIDQQGLERVRINHYSIGEPALVPVSQLQPKHDRPYTQRMLKLPAGHFYLSRLDLNVEQGSIQIPLQPTLRIGMRLADQSAQGSGFLIINLNARKLLHELRGDHDVHLFNTYMLNSDADWLSAPEEDLAWRTQLGHGHGLYTYPDAPDVKLDAITQSTEARGKQAGHWLITPVSIDFDFAFPVHKDEKWFLASHLNNEGMTSLLPDKGTFRAMILSAPLGALVLFFALRSMRRSREVAELARLEVRESHEQSEILEHNVQRRTRQLREALAFIETLTDHLPVLIAAWGRDFRCQFINSTCADWFELSKAEALNMTLAECMGEERFESRRALLDKVLQGESASLETLYPHPNGGVRLLLVRYLPLSGGERGFIMIVEDITDQRQADQVLRDRTHEAEQAAEAKQSFLANMSHEVRTPMNAILGMLQLLLDTGMTEAQRNYAAKAYQASESLLRILNEILDLSKLEAGRVSIEKTPFDLEELVQRSADLFALEAERKGLNLSVEIDPQLPRQLLGDSLRLGQILSNLMGNAIKFTHQGEICLSMELLSEHESSAQLAISIADTGVGMTDEQLQRIFQAFNQGEDSTARRYGGTGLGLAISRALAEAMGGELSVDSHPGMGSVFTLKIALEVPEQSRRYADLRLPELSVYLPHAGNTASIESLHQLLVYWDVEALPYPADWQDALGRADRQHALILLGDKQLDSAPVQAALSAAEMNPGIAARLRLIVLLPPGHVIPCGRDVKGVSVYCLPGPQTPARLFAALSGEFSQPESLSIQPEPEPVTKGLQTFSSLHLLVVDDLAVNREVVVHLLHKLGVTCDEAESGEQAIERVTQGRYDAILMDVYMDGMTGYEATRALPDGAPPVIGLSASVLERDQEAAREAGMVDYLGKPVVLEDLHDALSRLFGAEACESAEALHEKAPENASLSVSVSTNGVTDWKDNLPEFIDRDRVQHQFGDDEEIYMACLASFASSLDELAATLEQAITTDSDTLAGVAHRIKGGAGTVANRELEQRSQAVEAELRTSGDAEAARSLLQLLKQQREQLAELDLAEYTL</sequence>
<dbReference type="SUPFAM" id="SSF47226">
    <property type="entry name" value="Histidine-containing phosphotransfer domain, HPT domain"/>
    <property type="match status" value="1"/>
</dbReference>